<feature type="domain" description="AIG1-type G" evidence="23">
    <location>
        <begin position="206"/>
        <end position="410"/>
    </location>
</feature>
<dbReference type="PROSITE" id="PS51720">
    <property type="entry name" value="G_AIG1"/>
    <property type="match status" value="1"/>
</dbReference>
<keyword evidence="9" id="KW-0547">Nucleotide-binding</keyword>
<gene>
    <name evidence="24" type="ORF">UPYG_G00059850</name>
</gene>
<feature type="domain" description="B box-type" evidence="22">
    <location>
        <begin position="103"/>
        <end position="139"/>
    </location>
</feature>
<evidence type="ECO:0000256" key="19">
    <source>
        <dbReference type="PROSITE-ProRule" id="PRU00024"/>
    </source>
</evidence>
<keyword evidence="13" id="KW-0333">Golgi apparatus</keyword>
<comment type="similarity">
    <text evidence="5">Belongs to the TRAFAC class TrmE-Era-EngA-EngB-Septin-like GTPase superfamily. AIG1/Toc34/Toc159-like paraseptin GTPase family. IAN subfamily.</text>
</comment>
<keyword evidence="8" id="KW-0677">Repeat</keyword>
<dbReference type="InterPro" id="IPR027370">
    <property type="entry name" value="Znf-RING_euk"/>
</dbReference>
<evidence type="ECO:0000256" key="8">
    <source>
        <dbReference type="ARBA" id="ARBA00022737"/>
    </source>
</evidence>
<dbReference type="PANTHER" id="PTHR10903">
    <property type="entry name" value="GTPASE, IMAP FAMILY MEMBER-RELATED"/>
    <property type="match status" value="1"/>
</dbReference>
<evidence type="ECO:0000259" key="23">
    <source>
        <dbReference type="PROSITE" id="PS51720"/>
    </source>
</evidence>
<dbReference type="GO" id="GO:0005525">
    <property type="term" value="F:GTP binding"/>
    <property type="evidence" value="ECO:0007669"/>
    <property type="project" value="UniProtKB-KW"/>
</dbReference>
<evidence type="ECO:0000256" key="16">
    <source>
        <dbReference type="ARBA" id="ARBA00056809"/>
    </source>
</evidence>
<keyword evidence="12" id="KW-0862">Zinc</keyword>
<keyword evidence="14" id="KW-0496">Mitochondrion</keyword>
<evidence type="ECO:0000256" key="2">
    <source>
        <dbReference type="ARBA" id="ARBA00004240"/>
    </source>
</evidence>
<evidence type="ECO:0000256" key="15">
    <source>
        <dbReference type="ARBA" id="ARBA00023134"/>
    </source>
</evidence>
<dbReference type="InterPro" id="IPR017907">
    <property type="entry name" value="Znf_RING_CS"/>
</dbReference>
<evidence type="ECO:0000256" key="10">
    <source>
        <dbReference type="ARBA" id="ARBA00022771"/>
    </source>
</evidence>
<evidence type="ECO:0000256" key="4">
    <source>
        <dbReference type="ARBA" id="ARBA00004555"/>
    </source>
</evidence>
<dbReference type="SMART" id="SM00184">
    <property type="entry name" value="RING"/>
    <property type="match status" value="1"/>
</dbReference>
<accession>A0ABD0XR07</accession>
<evidence type="ECO:0000256" key="11">
    <source>
        <dbReference type="ARBA" id="ARBA00022824"/>
    </source>
</evidence>
<evidence type="ECO:0000256" key="18">
    <source>
        <dbReference type="ARBA" id="ARBA00077278"/>
    </source>
</evidence>
<evidence type="ECO:0000256" key="9">
    <source>
        <dbReference type="ARBA" id="ARBA00022741"/>
    </source>
</evidence>
<evidence type="ECO:0000313" key="25">
    <source>
        <dbReference type="Proteomes" id="UP001557470"/>
    </source>
</evidence>
<evidence type="ECO:0000256" key="12">
    <source>
        <dbReference type="ARBA" id="ARBA00022833"/>
    </source>
</evidence>
<dbReference type="Proteomes" id="UP001557470">
    <property type="component" value="Unassembled WGS sequence"/>
</dbReference>
<dbReference type="GO" id="GO:0005829">
    <property type="term" value="C:cytosol"/>
    <property type="evidence" value="ECO:0007669"/>
    <property type="project" value="UniProtKB-SubCell"/>
</dbReference>
<dbReference type="Pfam" id="PF04548">
    <property type="entry name" value="AIG1"/>
    <property type="match status" value="1"/>
</dbReference>
<dbReference type="GO" id="GO:0005783">
    <property type="term" value="C:endoplasmic reticulum"/>
    <property type="evidence" value="ECO:0007669"/>
    <property type="project" value="UniProtKB-SubCell"/>
</dbReference>
<dbReference type="Gene3D" id="3.40.50.300">
    <property type="entry name" value="P-loop containing nucleotide triphosphate hydrolases"/>
    <property type="match status" value="1"/>
</dbReference>
<keyword evidence="6" id="KW-0963">Cytoplasm</keyword>
<dbReference type="PROSITE" id="PS00518">
    <property type="entry name" value="ZF_RING_1"/>
    <property type="match status" value="1"/>
</dbReference>
<proteinExistence type="inferred from homology"/>
<dbReference type="SMART" id="SM00336">
    <property type="entry name" value="BBOX"/>
    <property type="match status" value="1"/>
</dbReference>
<evidence type="ECO:0000313" key="24">
    <source>
        <dbReference type="EMBL" id="KAL1005495.1"/>
    </source>
</evidence>
<evidence type="ECO:0000256" key="14">
    <source>
        <dbReference type="ARBA" id="ARBA00023128"/>
    </source>
</evidence>
<comment type="caution">
    <text evidence="24">The sequence shown here is derived from an EMBL/GenBank/DDBJ whole genome shotgun (WGS) entry which is preliminary data.</text>
</comment>
<feature type="transmembrane region" description="Helical" evidence="20">
    <location>
        <begin position="417"/>
        <end position="436"/>
    </location>
</feature>
<dbReference type="PROSITE" id="PS50119">
    <property type="entry name" value="ZF_BBOX"/>
    <property type="match status" value="1"/>
</dbReference>
<comment type="subcellular location">
    <subcellularLocation>
        <location evidence="3">Cytoplasm</location>
        <location evidence="3">Cytosol</location>
    </subcellularLocation>
    <subcellularLocation>
        <location evidence="2">Endoplasmic reticulum</location>
    </subcellularLocation>
    <subcellularLocation>
        <location evidence="4">Golgi apparatus</location>
    </subcellularLocation>
    <subcellularLocation>
        <location evidence="1">Mitochondrion</location>
    </subcellularLocation>
</comment>
<keyword evidence="10 19" id="KW-0863">Zinc-finger</keyword>
<dbReference type="GO" id="GO:0008270">
    <property type="term" value="F:zinc ion binding"/>
    <property type="evidence" value="ECO:0007669"/>
    <property type="project" value="UniProtKB-KW"/>
</dbReference>
<organism evidence="24 25">
    <name type="scientific">Umbra pygmaea</name>
    <name type="common">Eastern mudminnow</name>
    <dbReference type="NCBI Taxonomy" id="75934"/>
    <lineage>
        <taxon>Eukaryota</taxon>
        <taxon>Metazoa</taxon>
        <taxon>Chordata</taxon>
        <taxon>Craniata</taxon>
        <taxon>Vertebrata</taxon>
        <taxon>Euteleostomi</taxon>
        <taxon>Actinopterygii</taxon>
        <taxon>Neopterygii</taxon>
        <taxon>Teleostei</taxon>
        <taxon>Protacanthopterygii</taxon>
        <taxon>Esociformes</taxon>
        <taxon>Umbridae</taxon>
        <taxon>Umbra</taxon>
    </lineage>
</organism>
<keyword evidence="15" id="KW-0342">GTP-binding</keyword>
<comment type="function">
    <text evidence="16">Exerts an anti-apoptotic effect in the immune system and is involved in responses to infections.</text>
</comment>
<evidence type="ECO:0000259" key="22">
    <source>
        <dbReference type="PROSITE" id="PS50119"/>
    </source>
</evidence>
<evidence type="ECO:0000256" key="17">
    <source>
        <dbReference type="ARBA" id="ARBA00073539"/>
    </source>
</evidence>
<evidence type="ECO:0000256" key="6">
    <source>
        <dbReference type="ARBA" id="ARBA00022490"/>
    </source>
</evidence>
<dbReference type="Gene3D" id="3.30.160.60">
    <property type="entry name" value="Classic Zinc Finger"/>
    <property type="match status" value="1"/>
</dbReference>
<dbReference type="Pfam" id="PF13445">
    <property type="entry name" value="zf-RING_UBOX"/>
    <property type="match status" value="1"/>
</dbReference>
<dbReference type="InterPro" id="IPR001841">
    <property type="entry name" value="Znf_RING"/>
</dbReference>
<dbReference type="EMBL" id="JAGEUA010000002">
    <property type="protein sequence ID" value="KAL1005495.1"/>
    <property type="molecule type" value="Genomic_DNA"/>
</dbReference>
<feature type="domain" description="RING-type" evidence="21">
    <location>
        <begin position="18"/>
        <end position="58"/>
    </location>
</feature>
<dbReference type="SUPFAM" id="SSF57845">
    <property type="entry name" value="B-box zinc-binding domain"/>
    <property type="match status" value="1"/>
</dbReference>
<keyword evidence="7" id="KW-0479">Metal-binding</keyword>
<dbReference type="CDD" id="cd01852">
    <property type="entry name" value="AIG1"/>
    <property type="match status" value="1"/>
</dbReference>
<evidence type="ECO:0000256" key="3">
    <source>
        <dbReference type="ARBA" id="ARBA00004514"/>
    </source>
</evidence>
<name>A0ABD0XR07_UMBPY</name>
<evidence type="ECO:0000256" key="13">
    <source>
        <dbReference type="ARBA" id="ARBA00023034"/>
    </source>
</evidence>
<keyword evidence="11" id="KW-0256">Endoplasmic reticulum</keyword>
<dbReference type="AlphaFoldDB" id="A0ABD0XR07"/>
<dbReference type="FunFam" id="3.40.50.300:FF:000536">
    <property type="entry name" value="GTPase IMAP family member 8"/>
    <property type="match status" value="1"/>
</dbReference>
<dbReference type="SUPFAM" id="SSF57850">
    <property type="entry name" value="RING/U-box"/>
    <property type="match status" value="1"/>
</dbReference>
<evidence type="ECO:0000256" key="7">
    <source>
        <dbReference type="ARBA" id="ARBA00022723"/>
    </source>
</evidence>
<dbReference type="PANTHER" id="PTHR10903:SF188">
    <property type="entry name" value="GTPASE IMAP FAMILY MEMBER 2-LIKE-RELATED"/>
    <property type="match status" value="1"/>
</dbReference>
<dbReference type="GO" id="GO:0005739">
    <property type="term" value="C:mitochondrion"/>
    <property type="evidence" value="ECO:0007669"/>
    <property type="project" value="UniProtKB-SubCell"/>
</dbReference>
<keyword evidence="20" id="KW-1133">Transmembrane helix</keyword>
<feature type="transmembrane region" description="Helical" evidence="20">
    <location>
        <begin position="178"/>
        <end position="197"/>
    </location>
</feature>
<dbReference type="InterPro" id="IPR027417">
    <property type="entry name" value="P-loop_NTPase"/>
</dbReference>
<dbReference type="Gene3D" id="3.30.40.10">
    <property type="entry name" value="Zinc/RING finger domain, C3HC4 (zinc finger)"/>
    <property type="match status" value="1"/>
</dbReference>
<dbReference type="InterPro" id="IPR006703">
    <property type="entry name" value="G_AIG1"/>
</dbReference>
<dbReference type="PROSITE" id="PS50089">
    <property type="entry name" value="ZF_RING_2"/>
    <property type="match status" value="1"/>
</dbReference>
<keyword evidence="20" id="KW-0472">Membrane</keyword>
<evidence type="ECO:0000256" key="1">
    <source>
        <dbReference type="ARBA" id="ARBA00004173"/>
    </source>
</evidence>
<dbReference type="Pfam" id="PF00643">
    <property type="entry name" value="zf-B_box"/>
    <property type="match status" value="1"/>
</dbReference>
<keyword evidence="20" id="KW-0812">Transmembrane</keyword>
<evidence type="ECO:0000256" key="5">
    <source>
        <dbReference type="ARBA" id="ARBA00008535"/>
    </source>
</evidence>
<dbReference type="InterPro" id="IPR000315">
    <property type="entry name" value="Znf_B-box"/>
</dbReference>
<protein>
    <recommendedName>
        <fullName evidence="17">GTPase IMAP family member 8</fullName>
    </recommendedName>
    <alternativeName>
        <fullName evidence="18">Immune-associated nucleotide-binding protein 9</fullName>
    </alternativeName>
</protein>
<keyword evidence="25" id="KW-1185">Reference proteome</keyword>
<dbReference type="SUPFAM" id="SSF52540">
    <property type="entry name" value="P-loop containing nucleoside triphosphate hydrolases"/>
    <property type="match status" value="1"/>
</dbReference>
<dbReference type="GO" id="GO:0005794">
    <property type="term" value="C:Golgi apparatus"/>
    <property type="evidence" value="ECO:0007669"/>
    <property type="project" value="UniProtKB-SubCell"/>
</dbReference>
<evidence type="ECO:0000259" key="21">
    <source>
        <dbReference type="PROSITE" id="PS50089"/>
    </source>
</evidence>
<evidence type="ECO:0000256" key="20">
    <source>
        <dbReference type="SAM" id="Phobius"/>
    </source>
</evidence>
<dbReference type="InterPro" id="IPR045058">
    <property type="entry name" value="GIMA/IAN/Toc"/>
</dbReference>
<dbReference type="InterPro" id="IPR013083">
    <property type="entry name" value="Znf_RING/FYVE/PHD"/>
</dbReference>
<sequence length="449" mass="49227">MAASLSLRSSFPEEDLSCPVCCDIYRDPVLLSCSHSFCRDCLQHYWALRTQQDCPICRIRLPNSTTGPPRNLVLKNLCEAFVRERERRATEAVSDGWGLGGYCAAHGERLSLYCLEDRQPVCGVCQKSRQHNQHACCPLEDAQYQLNLAPTATEPEDRDTVESPGEFAGSLLSGGKVFWTQLFVGILFVILIIVCLYTRGSNTEQDTPLRLLLVGPTGQGRSSTGNTILGREAFWEDFSLSAVTTDCQSRTGPAAGKRPTGRSHITVIDTPGISVATEPGHNRASECAALAAPGPHAFLLVMRLGARFTEQEGETTVRWIQESFGEQSLKYTMVLFTGGDLLEGKPVKDFLKDNRPTKQLLSACGGRYHVFNNKERSDASQVTELLGKIWEMVDSNGGAHFTVDSTRPGKDEEAGSGVIVTLVVLVAVGGVFKLIVDDLWSNIQHSENR</sequence>
<reference evidence="24 25" key="1">
    <citation type="submission" date="2024-06" db="EMBL/GenBank/DDBJ databases">
        <authorList>
            <person name="Pan Q."/>
            <person name="Wen M."/>
            <person name="Jouanno E."/>
            <person name="Zahm M."/>
            <person name="Klopp C."/>
            <person name="Cabau C."/>
            <person name="Louis A."/>
            <person name="Berthelot C."/>
            <person name="Parey E."/>
            <person name="Roest Crollius H."/>
            <person name="Montfort J."/>
            <person name="Robinson-Rechavi M."/>
            <person name="Bouchez O."/>
            <person name="Lampietro C."/>
            <person name="Lopez Roques C."/>
            <person name="Donnadieu C."/>
            <person name="Postlethwait J."/>
            <person name="Bobe J."/>
            <person name="Verreycken H."/>
            <person name="Guiguen Y."/>
        </authorList>
    </citation>
    <scope>NUCLEOTIDE SEQUENCE [LARGE SCALE GENOMIC DNA]</scope>
    <source>
        <strain evidence="24">Up_M1</strain>
        <tissue evidence="24">Testis</tissue>
    </source>
</reference>